<evidence type="ECO:0000313" key="2">
    <source>
        <dbReference type="Proteomes" id="UP000515847"/>
    </source>
</evidence>
<sequence length="56" mass="6259">MTEKNYRIAAKCPHFESIRSSGGWEAGIIDTKSYMPSCEHCVNWFGGSCDLFLARG</sequence>
<name>A0A7G6E1X5_THEFR</name>
<proteinExistence type="predicted"/>
<dbReference type="KEGG" id="tfr:BR63_06985"/>
<keyword evidence="2" id="KW-1185">Reference proteome</keyword>
<dbReference type="AlphaFoldDB" id="A0A7G6E1X5"/>
<dbReference type="RefSeq" id="WP_153802084.1">
    <property type="nucleotide sequence ID" value="NZ_CP045798.1"/>
</dbReference>
<organism evidence="1 2">
    <name type="scientific">Thermanaerosceptrum fracticalcis</name>
    <dbReference type="NCBI Taxonomy" id="1712410"/>
    <lineage>
        <taxon>Bacteria</taxon>
        <taxon>Bacillati</taxon>
        <taxon>Bacillota</taxon>
        <taxon>Clostridia</taxon>
        <taxon>Eubacteriales</taxon>
        <taxon>Peptococcaceae</taxon>
        <taxon>Thermanaerosceptrum</taxon>
    </lineage>
</organism>
<dbReference type="EMBL" id="CP045798">
    <property type="protein sequence ID" value="QNB46079.1"/>
    <property type="molecule type" value="Genomic_DNA"/>
</dbReference>
<protein>
    <submittedName>
        <fullName evidence="1">Uncharacterized protein</fullName>
    </submittedName>
</protein>
<reference evidence="1 2" key="1">
    <citation type="journal article" date="2019" name="Front. Microbiol.">
        <title>Thermoanaerosceptrum fracticalcis gen. nov. sp. nov., a Novel Fumarate-Fermenting Microorganism From a Deep Fractured Carbonate Aquifer of the US Great Basin.</title>
        <authorList>
            <person name="Hamilton-Brehm S.D."/>
            <person name="Stewart L.E."/>
            <person name="Zavarin M."/>
            <person name="Caldwell M."/>
            <person name="Lawson P.A."/>
            <person name="Onstott T.C."/>
            <person name="Grzymski J."/>
            <person name="Neveux I."/>
            <person name="Lollar B.S."/>
            <person name="Russell C.E."/>
            <person name="Moser D.P."/>
        </authorList>
    </citation>
    <scope>NUCLEOTIDE SEQUENCE [LARGE SCALE GENOMIC DNA]</scope>
    <source>
        <strain evidence="1 2">DRI-13</strain>
    </source>
</reference>
<accession>A0A7G6E1X5</accession>
<dbReference type="Proteomes" id="UP000515847">
    <property type="component" value="Chromosome"/>
</dbReference>
<dbReference type="OrthoDB" id="1684524at2"/>
<gene>
    <name evidence="1" type="ORF">BR63_06985</name>
</gene>
<evidence type="ECO:0000313" key="1">
    <source>
        <dbReference type="EMBL" id="QNB46079.1"/>
    </source>
</evidence>